<protein>
    <recommendedName>
        <fullName evidence="3">Tc1-like transposase DDE domain-containing protein</fullName>
    </recommendedName>
</protein>
<organism evidence="1 2">
    <name type="scientific">Porphyra umbilicalis</name>
    <name type="common">Purple laver</name>
    <name type="synonym">Red alga</name>
    <dbReference type="NCBI Taxonomy" id="2786"/>
    <lineage>
        <taxon>Eukaryota</taxon>
        <taxon>Rhodophyta</taxon>
        <taxon>Bangiophyceae</taxon>
        <taxon>Bangiales</taxon>
        <taxon>Bangiaceae</taxon>
        <taxon>Porphyra</taxon>
    </lineage>
</organism>
<accession>A0A1X6P3I4</accession>
<keyword evidence="2" id="KW-1185">Reference proteome</keyword>
<reference evidence="1 2" key="1">
    <citation type="submission" date="2017-03" db="EMBL/GenBank/DDBJ databases">
        <title>WGS assembly of Porphyra umbilicalis.</title>
        <authorList>
            <person name="Brawley S.H."/>
            <person name="Blouin N.A."/>
            <person name="Ficko-Blean E."/>
            <person name="Wheeler G.L."/>
            <person name="Lohr M."/>
            <person name="Goodson H.V."/>
            <person name="Jenkins J.W."/>
            <person name="Blaby-Haas C.E."/>
            <person name="Helliwell K.E."/>
            <person name="Chan C."/>
            <person name="Marriage T."/>
            <person name="Bhattacharya D."/>
            <person name="Klein A.S."/>
            <person name="Badis Y."/>
            <person name="Brodie J."/>
            <person name="Cao Y."/>
            <person name="Collen J."/>
            <person name="Dittami S.M."/>
            <person name="Gachon C.M."/>
            <person name="Green B.R."/>
            <person name="Karpowicz S."/>
            <person name="Kim J.W."/>
            <person name="Kudahl U."/>
            <person name="Lin S."/>
            <person name="Michel G."/>
            <person name="Mittag M."/>
            <person name="Olson B.J."/>
            <person name="Pangilinan J."/>
            <person name="Peng Y."/>
            <person name="Qiu H."/>
            <person name="Shu S."/>
            <person name="Singer J.T."/>
            <person name="Smith A.G."/>
            <person name="Sprecher B.N."/>
            <person name="Wagner V."/>
            <person name="Wang W."/>
            <person name="Wang Z.-Y."/>
            <person name="Yan J."/>
            <person name="Yarish C."/>
            <person name="Zoeuner-Riek S."/>
            <person name="Zhuang Y."/>
            <person name="Zou Y."/>
            <person name="Lindquist E.A."/>
            <person name="Grimwood J."/>
            <person name="Barry K."/>
            <person name="Rokhsar D.S."/>
            <person name="Schmutz J."/>
            <person name="Stiller J.W."/>
            <person name="Grossman A.R."/>
            <person name="Prochnik S.E."/>
        </authorList>
    </citation>
    <scope>NUCLEOTIDE SEQUENCE [LARGE SCALE GENOMIC DNA]</scope>
    <source>
        <strain evidence="1">4086291</strain>
    </source>
</reference>
<sequence length="445" mass="49774">MRKEPPSGRPPLRTGKLQNQDCEVRNGRLKTHLPVWSHRTSEVLAATSFIISIPYFTQAPIRSQEHDTGGPVNYFAVQRHDATSHLVATKDCTATSSGTTLLTLTSAGARDADNNERAFFRAATANGFCGEKECDVCWLSGMFSKKQRLHALGLLDEGYAIDDVALFGALLATGSVWASPDLHNKHADAAVRNVDLLRAGKLLVEEEPAALLRDHVNLLVTLAAHYPDVYHRSVSASTVYRDMRHLGYTRQRVERLFVERSEHDQRAFAVMLNAVPLRCLFSVDETHTDGVDVYRKYGCTMKGERCELLDRDPRTVPKTSTMMAVSMTMGVVWWQTVVLGTAKTADDWRLFLQCLYMRMNKYVPGLAWELQPDACVVLYDNAGIHNEASEVFADLKKHVRDLVYSNGRYLDKPMQLMAAAVERLSMAQIAGQFQRVADKVTALLL</sequence>
<dbReference type="Proteomes" id="UP000218209">
    <property type="component" value="Unassembled WGS sequence"/>
</dbReference>
<proteinExistence type="predicted"/>
<gene>
    <name evidence="1" type="ORF">BU14_0249s0002</name>
</gene>
<evidence type="ECO:0000313" key="1">
    <source>
        <dbReference type="EMBL" id="OSX75183.1"/>
    </source>
</evidence>
<evidence type="ECO:0000313" key="2">
    <source>
        <dbReference type="Proteomes" id="UP000218209"/>
    </source>
</evidence>
<name>A0A1X6P3I4_PORUM</name>
<dbReference type="EMBL" id="KV918915">
    <property type="protein sequence ID" value="OSX75183.1"/>
    <property type="molecule type" value="Genomic_DNA"/>
</dbReference>
<dbReference type="OrthoDB" id="3264182at2759"/>
<evidence type="ECO:0008006" key="3">
    <source>
        <dbReference type="Google" id="ProtNLM"/>
    </source>
</evidence>
<dbReference type="AlphaFoldDB" id="A0A1X6P3I4"/>